<keyword evidence="2" id="KW-1185">Reference proteome</keyword>
<accession>A0ACB6ZUI5</accession>
<protein>
    <submittedName>
        <fullName evidence="1">SET domain-containing protein</fullName>
    </submittedName>
</protein>
<dbReference type="Proteomes" id="UP000886501">
    <property type="component" value="Unassembled WGS sequence"/>
</dbReference>
<sequence length="477" mass="53820">MQSHSDHGGVDEGDAQVCRWSELLSWLESHGMDLSPSAFHVERRPRPDADYGLFLTSPCPSLDSLFVVPSSALVNVKTLAPLYPGGKHLSAHQLISLHLCLHKPPSDTKESTDNLFGPFISILPREFDSHPLTWLVHKNLGYENELKSTFLALLPCSTRSALDVMAERFTRDLCAVTKYLINFVQYASGRPGELNTRNYLWAWLNVNTRCIYYRIKEKRTDEANVTLCPILDFANHNWHRSHIQPVSDSEIWNTRSKVKDAFQFLTTEHITEVEVDGEVYLRYGAHSNQSLFVEYGFVNVVSNEDMESGTYPAEVDVQPIVVGLFNGRGNIGTWMQTILENEGYWGDWTLSTSPNPAAPSFRLITALRLFAIGSEMTCVPTVDEEDVVCKPWRDTLLGITDTTSPDNEAKWRTTLATICNLVVEEGTTGLQRTLSSRFDEQNHSWSSWIRNNIAFLWSEQIVVAGAVLQSLEDGIEF</sequence>
<evidence type="ECO:0000313" key="1">
    <source>
        <dbReference type="EMBL" id="KAF9653109.1"/>
    </source>
</evidence>
<evidence type="ECO:0000313" key="2">
    <source>
        <dbReference type="Proteomes" id="UP000886501"/>
    </source>
</evidence>
<comment type="caution">
    <text evidence="1">The sequence shown here is derived from an EMBL/GenBank/DDBJ whole genome shotgun (WGS) entry which is preliminary data.</text>
</comment>
<organism evidence="1 2">
    <name type="scientific">Thelephora ganbajun</name>
    <name type="common">Ganba fungus</name>
    <dbReference type="NCBI Taxonomy" id="370292"/>
    <lineage>
        <taxon>Eukaryota</taxon>
        <taxon>Fungi</taxon>
        <taxon>Dikarya</taxon>
        <taxon>Basidiomycota</taxon>
        <taxon>Agaricomycotina</taxon>
        <taxon>Agaricomycetes</taxon>
        <taxon>Thelephorales</taxon>
        <taxon>Thelephoraceae</taxon>
        <taxon>Thelephora</taxon>
    </lineage>
</organism>
<reference evidence="1" key="1">
    <citation type="submission" date="2019-10" db="EMBL/GenBank/DDBJ databases">
        <authorList>
            <consortium name="DOE Joint Genome Institute"/>
            <person name="Kuo A."/>
            <person name="Miyauchi S."/>
            <person name="Kiss E."/>
            <person name="Drula E."/>
            <person name="Kohler A."/>
            <person name="Sanchez-Garcia M."/>
            <person name="Andreopoulos B."/>
            <person name="Barry K.W."/>
            <person name="Bonito G."/>
            <person name="Buee M."/>
            <person name="Carver A."/>
            <person name="Chen C."/>
            <person name="Cichocki N."/>
            <person name="Clum A."/>
            <person name="Culley D."/>
            <person name="Crous P.W."/>
            <person name="Fauchery L."/>
            <person name="Girlanda M."/>
            <person name="Hayes R."/>
            <person name="Keri Z."/>
            <person name="Labutti K."/>
            <person name="Lipzen A."/>
            <person name="Lombard V."/>
            <person name="Magnuson J."/>
            <person name="Maillard F."/>
            <person name="Morin E."/>
            <person name="Murat C."/>
            <person name="Nolan M."/>
            <person name="Ohm R."/>
            <person name="Pangilinan J."/>
            <person name="Pereira M."/>
            <person name="Perotto S."/>
            <person name="Peter M."/>
            <person name="Riley R."/>
            <person name="Sitrit Y."/>
            <person name="Stielow B."/>
            <person name="Szollosi G."/>
            <person name="Zifcakova L."/>
            <person name="Stursova M."/>
            <person name="Spatafora J.W."/>
            <person name="Tedersoo L."/>
            <person name="Vaario L.-M."/>
            <person name="Yamada A."/>
            <person name="Yan M."/>
            <person name="Wang P."/>
            <person name="Xu J."/>
            <person name="Bruns T."/>
            <person name="Baldrian P."/>
            <person name="Vilgalys R."/>
            <person name="Henrissat B."/>
            <person name="Grigoriev I.V."/>
            <person name="Hibbett D."/>
            <person name="Nagy L.G."/>
            <person name="Martin F.M."/>
        </authorList>
    </citation>
    <scope>NUCLEOTIDE SEQUENCE</scope>
    <source>
        <strain evidence="1">P2</strain>
    </source>
</reference>
<reference evidence="1" key="2">
    <citation type="journal article" date="2020" name="Nat. Commun.">
        <title>Large-scale genome sequencing of mycorrhizal fungi provides insights into the early evolution of symbiotic traits.</title>
        <authorList>
            <person name="Miyauchi S."/>
            <person name="Kiss E."/>
            <person name="Kuo A."/>
            <person name="Drula E."/>
            <person name="Kohler A."/>
            <person name="Sanchez-Garcia M."/>
            <person name="Morin E."/>
            <person name="Andreopoulos B."/>
            <person name="Barry K.W."/>
            <person name="Bonito G."/>
            <person name="Buee M."/>
            <person name="Carver A."/>
            <person name="Chen C."/>
            <person name="Cichocki N."/>
            <person name="Clum A."/>
            <person name="Culley D."/>
            <person name="Crous P.W."/>
            <person name="Fauchery L."/>
            <person name="Girlanda M."/>
            <person name="Hayes R.D."/>
            <person name="Keri Z."/>
            <person name="LaButti K."/>
            <person name="Lipzen A."/>
            <person name="Lombard V."/>
            <person name="Magnuson J."/>
            <person name="Maillard F."/>
            <person name="Murat C."/>
            <person name="Nolan M."/>
            <person name="Ohm R.A."/>
            <person name="Pangilinan J."/>
            <person name="Pereira M.F."/>
            <person name="Perotto S."/>
            <person name="Peter M."/>
            <person name="Pfister S."/>
            <person name="Riley R."/>
            <person name="Sitrit Y."/>
            <person name="Stielow J.B."/>
            <person name="Szollosi G."/>
            <person name="Zifcakova L."/>
            <person name="Stursova M."/>
            <person name="Spatafora J.W."/>
            <person name="Tedersoo L."/>
            <person name="Vaario L.M."/>
            <person name="Yamada A."/>
            <person name="Yan M."/>
            <person name="Wang P."/>
            <person name="Xu J."/>
            <person name="Bruns T."/>
            <person name="Baldrian P."/>
            <person name="Vilgalys R."/>
            <person name="Dunand C."/>
            <person name="Henrissat B."/>
            <person name="Grigoriev I.V."/>
            <person name="Hibbett D."/>
            <person name="Nagy L.G."/>
            <person name="Martin F.M."/>
        </authorList>
    </citation>
    <scope>NUCLEOTIDE SEQUENCE</scope>
    <source>
        <strain evidence="1">P2</strain>
    </source>
</reference>
<dbReference type="EMBL" id="MU117965">
    <property type="protein sequence ID" value="KAF9653109.1"/>
    <property type="molecule type" value="Genomic_DNA"/>
</dbReference>
<gene>
    <name evidence="1" type="ORF">BDM02DRAFT_3088002</name>
</gene>
<proteinExistence type="predicted"/>
<name>A0ACB6ZUI5_THEGA</name>